<evidence type="ECO:0000256" key="1">
    <source>
        <dbReference type="ARBA" id="ARBA00008390"/>
    </source>
</evidence>
<dbReference type="CDD" id="cd00742">
    <property type="entry name" value="FABP"/>
    <property type="match status" value="1"/>
</dbReference>
<dbReference type="Gene3D" id="2.40.128.20">
    <property type="match status" value="1"/>
</dbReference>
<comment type="similarity">
    <text evidence="1">Belongs to the calycin superfamily. Fatty-acid binding protein (FABP) family.</text>
</comment>
<dbReference type="InterPro" id="IPR000463">
    <property type="entry name" value="Fatty_acid-bd"/>
</dbReference>
<dbReference type="SUPFAM" id="SSF50814">
    <property type="entry name" value="Lipocalins"/>
    <property type="match status" value="1"/>
</dbReference>
<name>A0A0F6MV41_SPIER</name>
<dbReference type="InterPro" id="IPR012674">
    <property type="entry name" value="Calycin"/>
</dbReference>
<proteinExistence type="evidence at transcript level"/>
<evidence type="ECO:0000313" key="2">
    <source>
        <dbReference type="EMBL" id="AGC52709.1"/>
    </source>
</evidence>
<organism evidence="2">
    <name type="scientific">Spirometra erinaceieuropaei</name>
    <name type="common">Tapeworm</name>
    <name type="synonym">Spirometra erinacei</name>
    <dbReference type="NCBI Taxonomy" id="99802"/>
    <lineage>
        <taxon>Eukaryota</taxon>
        <taxon>Metazoa</taxon>
        <taxon>Spiralia</taxon>
        <taxon>Lophotrochozoa</taxon>
        <taxon>Platyhelminthes</taxon>
        <taxon>Cestoda</taxon>
        <taxon>Eucestoda</taxon>
        <taxon>Diphyllobothriidea</taxon>
        <taxon>Diphyllobothriidae</taxon>
        <taxon>Spirometra</taxon>
    </lineage>
</organism>
<reference evidence="2" key="1">
    <citation type="submission" date="2012-04" db="EMBL/GenBank/DDBJ databases">
        <authorList>
            <person name="Lu G."/>
            <person name="Lu Y.J."/>
            <person name="Fan Z.G."/>
        </authorList>
    </citation>
    <scope>NUCLEOTIDE SEQUENCE</scope>
</reference>
<dbReference type="PANTHER" id="PTHR11955">
    <property type="entry name" value="FATTY ACID BINDING PROTEIN"/>
    <property type="match status" value="1"/>
</dbReference>
<sequence>MEAFCGSWKLKDSGDLEPIANRLGVSIPLKDIAELLNSIMRISPVGDGYSMQISNGAMTYEMKYKLGEEFDHASLDGRPLKTKVTLEGKTLKQVDKGDKLMTMESVVEGNTLTMTARLEELVCVRRYTRI</sequence>
<protein>
    <submittedName>
        <fullName evidence="2">Fatty acid binding protein</fullName>
    </submittedName>
</protein>
<accession>A0A0F6MV41</accession>
<dbReference type="SMR" id="A0A0F6MV41"/>
<dbReference type="InterPro" id="IPR031259">
    <property type="entry name" value="ILBP"/>
</dbReference>
<dbReference type="GO" id="GO:0008289">
    <property type="term" value="F:lipid binding"/>
    <property type="evidence" value="ECO:0007669"/>
    <property type="project" value="UniProtKB-KW"/>
</dbReference>
<dbReference type="AlphaFoldDB" id="A0A0F6MV41"/>
<dbReference type="PRINTS" id="PR00178">
    <property type="entry name" value="FATTYACIDBP"/>
</dbReference>
<dbReference type="EMBL" id="JQ919795">
    <property type="protein sequence ID" value="AGC52709.1"/>
    <property type="molecule type" value="mRNA"/>
</dbReference>